<evidence type="ECO:0000256" key="1">
    <source>
        <dbReference type="ARBA" id="ARBA00000900"/>
    </source>
</evidence>
<feature type="domain" description="RING-type" evidence="10">
    <location>
        <begin position="151"/>
        <end position="178"/>
    </location>
</feature>
<keyword evidence="3" id="KW-0808">Transferase</keyword>
<keyword evidence="6" id="KW-0833">Ubl conjugation pathway</keyword>
<dbReference type="GO" id="GO:0008270">
    <property type="term" value="F:zinc ion binding"/>
    <property type="evidence" value="ECO:0007669"/>
    <property type="project" value="UniProtKB-KW"/>
</dbReference>
<dbReference type="Pfam" id="PF17123">
    <property type="entry name" value="zf-RING_11"/>
    <property type="match status" value="1"/>
</dbReference>
<dbReference type="eggNOG" id="KOG0800">
    <property type="taxonomic scope" value="Eukaryota"/>
</dbReference>
<feature type="region of interest" description="Disordered" evidence="8">
    <location>
        <begin position="268"/>
        <end position="370"/>
    </location>
</feature>
<feature type="region of interest" description="Disordered" evidence="8">
    <location>
        <begin position="432"/>
        <end position="472"/>
    </location>
</feature>
<dbReference type="AlphaFoldDB" id="W9R7D9"/>
<keyword evidence="12" id="KW-1185">Reference proteome</keyword>
<evidence type="ECO:0000256" key="2">
    <source>
        <dbReference type="ARBA" id="ARBA00012483"/>
    </source>
</evidence>
<dbReference type="EC" id="2.3.2.27" evidence="2"/>
<accession>W9R7D9</accession>
<dbReference type="InterPro" id="IPR001841">
    <property type="entry name" value="Znf_RING"/>
</dbReference>
<feature type="region of interest" description="Disordered" evidence="8">
    <location>
        <begin position="51"/>
        <end position="77"/>
    </location>
</feature>
<name>W9R7D9_9ROSA</name>
<evidence type="ECO:0000313" key="12">
    <source>
        <dbReference type="Proteomes" id="UP000030645"/>
    </source>
</evidence>
<dbReference type="Proteomes" id="UP000030645">
    <property type="component" value="Unassembled WGS sequence"/>
</dbReference>
<dbReference type="EMBL" id="KE343728">
    <property type="protein sequence ID" value="EXB39672.1"/>
    <property type="molecule type" value="Genomic_DNA"/>
</dbReference>
<protein>
    <recommendedName>
        <fullName evidence="2">RING-type E3 ubiquitin transferase</fullName>
        <ecNumber evidence="2">2.3.2.27</ecNumber>
    </recommendedName>
</protein>
<feature type="compositionally biased region" description="Low complexity" evidence="8">
    <location>
        <begin position="306"/>
        <end position="359"/>
    </location>
</feature>
<reference evidence="12" key="1">
    <citation type="submission" date="2013-01" db="EMBL/GenBank/DDBJ databases">
        <title>Draft Genome Sequence of a Mulberry Tree, Morus notabilis C.K. Schneid.</title>
        <authorList>
            <person name="He N."/>
            <person name="Zhao S."/>
        </authorList>
    </citation>
    <scope>NUCLEOTIDE SEQUENCE</scope>
</reference>
<comment type="catalytic activity">
    <reaction evidence="1">
        <text>S-ubiquitinyl-[E2 ubiquitin-conjugating enzyme]-L-cysteine + [acceptor protein]-L-lysine = [E2 ubiquitin-conjugating enzyme]-L-cysteine + N(6)-ubiquitinyl-[acceptor protein]-L-lysine.</text>
        <dbReference type="EC" id="2.3.2.27"/>
    </reaction>
</comment>
<feature type="compositionally biased region" description="Polar residues" evidence="8">
    <location>
        <begin position="440"/>
        <end position="450"/>
    </location>
</feature>
<evidence type="ECO:0000259" key="10">
    <source>
        <dbReference type="Pfam" id="PF17123"/>
    </source>
</evidence>
<keyword evidence="9" id="KW-1133">Transmembrane helix</keyword>
<evidence type="ECO:0000256" key="9">
    <source>
        <dbReference type="SAM" id="Phobius"/>
    </source>
</evidence>
<evidence type="ECO:0000256" key="6">
    <source>
        <dbReference type="ARBA" id="ARBA00022786"/>
    </source>
</evidence>
<evidence type="ECO:0000256" key="5">
    <source>
        <dbReference type="ARBA" id="ARBA00022771"/>
    </source>
</evidence>
<proteinExistence type="predicted"/>
<dbReference type="PANTHER" id="PTHR46463:SF78">
    <property type="entry name" value="RING-TYPE DOMAIN-CONTAINING PROTEIN"/>
    <property type="match status" value="1"/>
</dbReference>
<evidence type="ECO:0000256" key="3">
    <source>
        <dbReference type="ARBA" id="ARBA00022679"/>
    </source>
</evidence>
<dbReference type="GO" id="GO:0061630">
    <property type="term" value="F:ubiquitin protein ligase activity"/>
    <property type="evidence" value="ECO:0007669"/>
    <property type="project" value="UniProtKB-EC"/>
</dbReference>
<gene>
    <name evidence="11" type="ORF">L484_017147</name>
</gene>
<feature type="compositionally biased region" description="Low complexity" evidence="8">
    <location>
        <begin position="272"/>
        <end position="284"/>
    </location>
</feature>
<dbReference type="STRING" id="981085.W9R7D9"/>
<keyword evidence="9" id="KW-0812">Transmembrane</keyword>
<keyword evidence="5" id="KW-0863">Zinc-finger</keyword>
<evidence type="ECO:0000313" key="11">
    <source>
        <dbReference type="EMBL" id="EXB39672.1"/>
    </source>
</evidence>
<evidence type="ECO:0000256" key="4">
    <source>
        <dbReference type="ARBA" id="ARBA00022723"/>
    </source>
</evidence>
<dbReference type="SUPFAM" id="SSF57850">
    <property type="entry name" value="RING/U-box"/>
    <property type="match status" value="1"/>
</dbReference>
<dbReference type="Gene3D" id="3.30.40.10">
    <property type="entry name" value="Zinc/RING finger domain, C3HC4 (zinc finger)"/>
    <property type="match status" value="1"/>
</dbReference>
<evidence type="ECO:0000256" key="7">
    <source>
        <dbReference type="ARBA" id="ARBA00022833"/>
    </source>
</evidence>
<keyword evidence="9" id="KW-0472">Membrane</keyword>
<sequence length="560" mass="61193">MQLTRKLEKEKKIKKLWKEKAIRAGSEWRLNFSGVVKDIFLEKATWRHHNDRETKAKARKKTPWLKSSPPQTRKVSPVPDSLLNSEFRIGLITHSEIGSSLDSFAKLSWRYLYIDENIVPGMEEIKKSEAHLTSAAAFVEGGIQDACDDACSICLEAFCDSDPSTVTSCKHEFHLQCILECQELLEAVERERSFRFNPSRNATIFHHPTLGDFELQHLPVGASDAELEERIIQHLAAAAAMGRARHISRREGQRNRASAQGRPQFLVFSTHPNAPSATPASSSPDQSGEAEPIPAITVALPYPSNAGEESSQQTASSSLPSSQAEPVSASASGSSVVANQQGSSLSNRRSSSQSSPSSQDRAGPSDFQSFSESLKSRFNAVSMRYKESISKSTRGWKERLFSRNTSMSDLGSEVKREVNAGIATVSRMMERLETRDNSRTSDASVSNSLDSAAPASDNRQTSDTDGDNSLGDTNVKASCAADKLGAGSHSTSTVERRMRPKFYLAIILKLARLKQWPSSSAACRCIAGFLALKLGPQICLVIVFSVVVAMSGVAHSLEQI</sequence>
<organism evidence="11 12">
    <name type="scientific">Morus notabilis</name>
    <dbReference type="NCBI Taxonomy" id="981085"/>
    <lineage>
        <taxon>Eukaryota</taxon>
        <taxon>Viridiplantae</taxon>
        <taxon>Streptophyta</taxon>
        <taxon>Embryophyta</taxon>
        <taxon>Tracheophyta</taxon>
        <taxon>Spermatophyta</taxon>
        <taxon>Magnoliopsida</taxon>
        <taxon>eudicotyledons</taxon>
        <taxon>Gunneridae</taxon>
        <taxon>Pentapetalae</taxon>
        <taxon>rosids</taxon>
        <taxon>fabids</taxon>
        <taxon>Rosales</taxon>
        <taxon>Moraceae</taxon>
        <taxon>Moreae</taxon>
        <taxon>Morus</taxon>
    </lineage>
</organism>
<feature type="transmembrane region" description="Helical" evidence="9">
    <location>
        <begin position="534"/>
        <end position="554"/>
    </location>
</feature>
<evidence type="ECO:0000256" key="8">
    <source>
        <dbReference type="SAM" id="MobiDB-lite"/>
    </source>
</evidence>
<dbReference type="InterPro" id="IPR013083">
    <property type="entry name" value="Znf_RING/FYVE/PHD"/>
</dbReference>
<keyword evidence="7" id="KW-0862">Zinc</keyword>
<keyword evidence="4" id="KW-0479">Metal-binding</keyword>
<dbReference type="PANTHER" id="PTHR46463">
    <property type="entry name" value="ZINC FINGER, RING/FYVE/PHD-TYPE"/>
    <property type="match status" value="1"/>
</dbReference>